<reference evidence="2" key="1">
    <citation type="journal article" date="2020" name="Microorganisms">
        <title>Complete Genome of a Member of a New Bacterial Lineage in the Microgenomates Group Reveals an Unusual Nucleotide Composition Disparity Between Two Strands of DNA and Limited Metabolic Potential.</title>
        <authorList>
            <person name="Kadnikov V.V."/>
            <person name="Mardanov A.V."/>
            <person name="Beletsky A.V."/>
            <person name="Karnachuk O.V."/>
            <person name="Ravin N.V."/>
        </authorList>
    </citation>
    <scope>NUCLEOTIDE SEQUENCE [LARGE SCALE GENOMIC DNA]</scope>
</reference>
<gene>
    <name evidence="1" type="ORF">MICH65_0730</name>
</gene>
<evidence type="ECO:0000313" key="2">
    <source>
        <dbReference type="Proteomes" id="UP000463983"/>
    </source>
</evidence>
<dbReference type="AlphaFoldDB" id="A0A857NE97"/>
<organism evidence="1 2">
    <name type="scientific">Candidatus Chazhemtobacterium aquaticus</name>
    <dbReference type="NCBI Taxonomy" id="2715735"/>
    <lineage>
        <taxon>Bacteria</taxon>
        <taxon>Candidatus Chazhemtobacteraceae</taxon>
        <taxon>Candidatus Chazhemtobacterium</taxon>
    </lineage>
</organism>
<evidence type="ECO:0000313" key="1">
    <source>
        <dbReference type="EMBL" id="QHO63711.1"/>
    </source>
</evidence>
<keyword evidence="2" id="KW-1185">Reference proteome</keyword>
<dbReference type="Proteomes" id="UP000463983">
    <property type="component" value="Chromosome"/>
</dbReference>
<dbReference type="KEGG" id="caqa:MICH65_0730"/>
<name>A0A857NE97_9BACT</name>
<proteinExistence type="predicted"/>
<dbReference type="EMBL" id="CP047901">
    <property type="protein sequence ID" value="QHO63711.1"/>
    <property type="molecule type" value="Genomic_DNA"/>
</dbReference>
<protein>
    <submittedName>
        <fullName evidence="1">Uncharacterized protein</fullName>
    </submittedName>
</protein>
<sequence length="572" mass="60897">MIRKGLFVFVFVLVFVVFGYSDLFADVCEKWTSCMYRSDTQWCTNGSCGPGYCQGVEYYSCPGACPGDPATCGSPTFFNCYSCSPPCTPSCSSPYCGQSDGCGGTCSSSDIGNYSQTGYFCNSGCGTQTCYNTYADPCGGWYWQPVGTTCTECGPYISAWSAWSACSPTTFTRTRTRTCSENCGTNDCAGVSLSETENCRGTISGTFFDASTVSNCSTVASQPKIEGAGVTLTAQVNHSSSYTTTTNVNGAYTRGNLPVPDSYNLTYTVDENLWVTSPPKLLCDGSLSGISLSSQGQVVTRRVGLYRIFGGWFQTQGGDMSSEQGIAVTIPSTCILAENQASCGSVDIGGTIYTPLVRNSSTGDSALPFAPSLSIYETPNAIASGNRRSALSSYQGRVFDYGYYYAQTGILPRESWNGSGKPTASEEGTIYLSSGDIVIDSDWNMGGGGVDEKLFIIHDGNVTITSNINVEPGSYLGIVASGSISFASNVTQVEGVYMADALNIASTGDENTEQQFVGEGTFVGWSSVSLNRDRGTTNNTAPSELFIFRPDFVIEAFDGVRLPITRWQEVEG</sequence>
<dbReference type="InterPro" id="IPR000884">
    <property type="entry name" value="TSP1_rpt"/>
</dbReference>
<dbReference type="PROSITE" id="PS50092">
    <property type="entry name" value="TSP1"/>
    <property type="match status" value="1"/>
</dbReference>
<accession>A0A857NE97</accession>